<evidence type="ECO:0000256" key="7">
    <source>
        <dbReference type="ARBA" id="ARBA00023157"/>
    </source>
</evidence>
<feature type="signal peptide" evidence="8">
    <location>
        <begin position="1"/>
        <end position="16"/>
    </location>
</feature>
<gene>
    <name evidence="10" type="ORF">TCAL_13762</name>
</gene>
<comment type="function">
    <text evidence="1">Acts as a defensive agent. Recognizes blood group fucosylated oligosaccharides including A, B, H and Lewis B-type antigens. Does not recognize Lewis A antigen and has low affinity for monovalent haptens.</text>
</comment>
<keyword evidence="7" id="KW-1015">Disulfide bond</keyword>
<protein>
    <recommendedName>
        <fullName evidence="9">Fucolectin tachylectin-4 pentraxin-1 domain-containing protein</fullName>
    </recommendedName>
</protein>
<dbReference type="InterPro" id="IPR051941">
    <property type="entry name" value="BG_Antigen-Binding_Lectin"/>
</dbReference>
<dbReference type="InterPro" id="IPR008979">
    <property type="entry name" value="Galactose-bd-like_sf"/>
</dbReference>
<feature type="domain" description="Fucolectin tachylectin-4 pentraxin-1" evidence="9">
    <location>
        <begin position="469"/>
        <end position="605"/>
    </location>
</feature>
<dbReference type="GO" id="GO:0046872">
    <property type="term" value="F:metal ion binding"/>
    <property type="evidence" value="ECO:0007669"/>
    <property type="project" value="UniProtKB-KW"/>
</dbReference>
<dbReference type="AlphaFoldDB" id="A0A553PDX2"/>
<keyword evidence="5" id="KW-0430">Lectin</keyword>
<dbReference type="GO" id="GO:0042806">
    <property type="term" value="F:fucose binding"/>
    <property type="evidence" value="ECO:0007669"/>
    <property type="project" value="UniProtKB-ARBA"/>
</dbReference>
<proteinExistence type="inferred from homology"/>
<dbReference type="SMART" id="SM00607">
    <property type="entry name" value="FTP"/>
    <property type="match status" value="1"/>
</dbReference>
<evidence type="ECO:0000256" key="2">
    <source>
        <dbReference type="ARBA" id="ARBA00010147"/>
    </source>
</evidence>
<dbReference type="GO" id="GO:0001868">
    <property type="term" value="P:regulation of complement activation, lectin pathway"/>
    <property type="evidence" value="ECO:0007669"/>
    <property type="project" value="UniProtKB-ARBA"/>
</dbReference>
<evidence type="ECO:0000256" key="1">
    <source>
        <dbReference type="ARBA" id="ARBA00002219"/>
    </source>
</evidence>
<keyword evidence="11" id="KW-1185">Reference proteome</keyword>
<dbReference type="EMBL" id="VCGU01000005">
    <property type="protein sequence ID" value="TRY75881.1"/>
    <property type="molecule type" value="Genomic_DNA"/>
</dbReference>
<name>A0A553PDX2_TIGCA</name>
<dbReference type="InterPro" id="IPR000421">
    <property type="entry name" value="FA58C"/>
</dbReference>
<sequence>MIILSTLLTLSALVSCCNDPLCVGVQCDKTAVGKSNEKWDQCGVDKLFDGKKTADSTGYNYYCSWPNKEPWLQIDLTQEASIRSVTIHPRLKYETRITDIQVYIGNNAIENFAKNKLCGTTDSVMDKGVKTVTCKNGPVKGRYVQFKREGVMDITELEFEFGCNDPLCVGVECDKTAVGKSNEKWDQCGVDKLFDGKKTADSTGYNYYCSWPNKEPWLQIDLTQEASIRSVTIHPRLKYETRITDIQVYIGNNAIENFAKNKLCGTTDSVMDKGVKTVTCKNGPVKGRYVQFKREGVMDITELEFEFGCNDPLCVGVECDKTAVGKSNEKWDQCGVDKLFDGKKTADSTGYNYYCSWPNKEPWLQIDLTQEASIRSVTIHPRLKYETRITDIQVYIGNNAIENFAKNKLCGTTDSVMDKGVKTVTCKNGPVKGRYVQFKREGVMDITELEFEFGCNDPLCVGVECDKTAVGKSNEKWDQCGVDKLFDGKKTADSTGYNYYCSWPNKEPWLQIDLTQEASIRSVTIHPRLKYETRITDIQVYIGNNEIENFAKNKLCGTTDSVMDKGVKTVTCKNGPIKGRYVQFKREGVMDITELEFGFGCDDCNA</sequence>
<organism evidence="10 11">
    <name type="scientific">Tigriopus californicus</name>
    <name type="common">Marine copepod</name>
    <dbReference type="NCBI Taxonomy" id="6832"/>
    <lineage>
        <taxon>Eukaryota</taxon>
        <taxon>Metazoa</taxon>
        <taxon>Ecdysozoa</taxon>
        <taxon>Arthropoda</taxon>
        <taxon>Crustacea</taxon>
        <taxon>Multicrustacea</taxon>
        <taxon>Hexanauplia</taxon>
        <taxon>Copepoda</taxon>
        <taxon>Harpacticoida</taxon>
        <taxon>Harpacticidae</taxon>
        <taxon>Tigriopus</taxon>
    </lineage>
</organism>
<keyword evidence="6" id="KW-0106">Calcium</keyword>
<evidence type="ECO:0000256" key="6">
    <source>
        <dbReference type="ARBA" id="ARBA00022837"/>
    </source>
</evidence>
<evidence type="ECO:0000256" key="5">
    <source>
        <dbReference type="ARBA" id="ARBA00022734"/>
    </source>
</evidence>
<keyword evidence="4" id="KW-0479">Metal-binding</keyword>
<dbReference type="Gene3D" id="2.60.120.260">
    <property type="entry name" value="Galactose-binding domain-like"/>
    <property type="match status" value="4"/>
</dbReference>
<dbReference type="InterPro" id="IPR006585">
    <property type="entry name" value="FTP1"/>
</dbReference>
<dbReference type="PANTHER" id="PTHR45713">
    <property type="entry name" value="FTP DOMAIN-CONTAINING PROTEIN"/>
    <property type="match status" value="1"/>
</dbReference>
<evidence type="ECO:0000313" key="10">
    <source>
        <dbReference type="EMBL" id="TRY75881.1"/>
    </source>
</evidence>
<evidence type="ECO:0000259" key="9">
    <source>
        <dbReference type="SMART" id="SM00607"/>
    </source>
</evidence>
<comment type="similarity">
    <text evidence="2">Belongs to the fucolectin family.</text>
</comment>
<comment type="subunit">
    <text evidence="3">Homotrimer.</text>
</comment>
<evidence type="ECO:0000256" key="4">
    <source>
        <dbReference type="ARBA" id="ARBA00022723"/>
    </source>
</evidence>
<dbReference type="Proteomes" id="UP000318571">
    <property type="component" value="Chromosome 2"/>
</dbReference>
<evidence type="ECO:0000256" key="8">
    <source>
        <dbReference type="SAM" id="SignalP"/>
    </source>
</evidence>
<evidence type="ECO:0000313" key="11">
    <source>
        <dbReference type="Proteomes" id="UP000318571"/>
    </source>
</evidence>
<keyword evidence="8" id="KW-0732">Signal</keyword>
<dbReference type="Pfam" id="PF00754">
    <property type="entry name" value="F5_F8_type_C"/>
    <property type="match status" value="4"/>
</dbReference>
<accession>A0A553PDX2</accession>
<dbReference type="SUPFAM" id="SSF49785">
    <property type="entry name" value="Galactose-binding domain-like"/>
    <property type="match status" value="4"/>
</dbReference>
<reference evidence="10 11" key="1">
    <citation type="journal article" date="2018" name="Nat. Ecol. Evol.">
        <title>Genomic signatures of mitonuclear coevolution across populations of Tigriopus californicus.</title>
        <authorList>
            <person name="Barreto F.S."/>
            <person name="Watson E.T."/>
            <person name="Lima T.G."/>
            <person name="Willett C.S."/>
            <person name="Edmands S."/>
            <person name="Li W."/>
            <person name="Burton R.S."/>
        </authorList>
    </citation>
    <scope>NUCLEOTIDE SEQUENCE [LARGE SCALE GENOMIC DNA]</scope>
    <source>
        <strain evidence="10 11">San Diego</strain>
    </source>
</reference>
<dbReference type="GO" id="GO:0010185">
    <property type="term" value="P:regulation of cellular defense response"/>
    <property type="evidence" value="ECO:0007669"/>
    <property type="project" value="UniProtKB-ARBA"/>
</dbReference>
<evidence type="ECO:0000256" key="3">
    <source>
        <dbReference type="ARBA" id="ARBA00011233"/>
    </source>
</evidence>
<feature type="chain" id="PRO_5022050625" description="Fucolectin tachylectin-4 pentraxin-1 domain-containing protein" evidence="8">
    <location>
        <begin position="17"/>
        <end position="606"/>
    </location>
</feature>
<comment type="caution">
    <text evidence="10">The sequence shown here is derived from an EMBL/GenBank/DDBJ whole genome shotgun (WGS) entry which is preliminary data.</text>
</comment>
<dbReference type="PANTHER" id="PTHR45713:SF6">
    <property type="entry name" value="F5_8 TYPE C DOMAIN-CONTAINING PROTEIN"/>
    <property type="match status" value="1"/>
</dbReference>